<name>A0AAD7RFC6_9TELE</name>
<sequence length="117" mass="13058">MLTFTSRQNSEMEESSGPDLMDIYESILERNRHESEPLSCGALEYHDLEAAEALVCMSSWGQRSHKPRPDPHVGLLRLPPAAPHRPHGAPEGLRLPLVTVHDPASQPQFQREPPPPP</sequence>
<dbReference type="Proteomes" id="UP001221898">
    <property type="component" value="Unassembled WGS sequence"/>
</dbReference>
<dbReference type="EMBL" id="JAINUG010000298">
    <property type="protein sequence ID" value="KAJ8383273.1"/>
    <property type="molecule type" value="Genomic_DNA"/>
</dbReference>
<gene>
    <name evidence="2" type="ORF">AAFF_G00222860</name>
</gene>
<evidence type="ECO:0000313" key="3">
    <source>
        <dbReference type="Proteomes" id="UP001221898"/>
    </source>
</evidence>
<comment type="caution">
    <text evidence="2">The sequence shown here is derived from an EMBL/GenBank/DDBJ whole genome shotgun (WGS) entry which is preliminary data.</text>
</comment>
<protein>
    <submittedName>
        <fullName evidence="2">Uncharacterized protein</fullName>
    </submittedName>
</protein>
<feature type="region of interest" description="Disordered" evidence="1">
    <location>
        <begin position="1"/>
        <end position="20"/>
    </location>
</feature>
<accession>A0AAD7RFC6</accession>
<evidence type="ECO:0000313" key="2">
    <source>
        <dbReference type="EMBL" id="KAJ8383273.1"/>
    </source>
</evidence>
<keyword evidence="3" id="KW-1185">Reference proteome</keyword>
<reference evidence="2" key="1">
    <citation type="journal article" date="2023" name="Science">
        <title>Genome structures resolve the early diversification of teleost fishes.</title>
        <authorList>
            <person name="Parey E."/>
            <person name="Louis A."/>
            <person name="Montfort J."/>
            <person name="Bouchez O."/>
            <person name="Roques C."/>
            <person name="Iampietro C."/>
            <person name="Lluch J."/>
            <person name="Castinel A."/>
            <person name="Donnadieu C."/>
            <person name="Desvignes T."/>
            <person name="Floi Bucao C."/>
            <person name="Jouanno E."/>
            <person name="Wen M."/>
            <person name="Mejri S."/>
            <person name="Dirks R."/>
            <person name="Jansen H."/>
            <person name="Henkel C."/>
            <person name="Chen W.J."/>
            <person name="Zahm M."/>
            <person name="Cabau C."/>
            <person name="Klopp C."/>
            <person name="Thompson A.W."/>
            <person name="Robinson-Rechavi M."/>
            <person name="Braasch I."/>
            <person name="Lecointre G."/>
            <person name="Bobe J."/>
            <person name="Postlethwait J.H."/>
            <person name="Berthelot C."/>
            <person name="Roest Crollius H."/>
            <person name="Guiguen Y."/>
        </authorList>
    </citation>
    <scope>NUCLEOTIDE SEQUENCE</scope>
    <source>
        <strain evidence="2">NC1722</strain>
    </source>
</reference>
<feature type="region of interest" description="Disordered" evidence="1">
    <location>
        <begin position="61"/>
        <end position="117"/>
    </location>
</feature>
<dbReference type="AlphaFoldDB" id="A0AAD7RFC6"/>
<evidence type="ECO:0000256" key="1">
    <source>
        <dbReference type="SAM" id="MobiDB-lite"/>
    </source>
</evidence>
<organism evidence="2 3">
    <name type="scientific">Aldrovandia affinis</name>
    <dbReference type="NCBI Taxonomy" id="143900"/>
    <lineage>
        <taxon>Eukaryota</taxon>
        <taxon>Metazoa</taxon>
        <taxon>Chordata</taxon>
        <taxon>Craniata</taxon>
        <taxon>Vertebrata</taxon>
        <taxon>Euteleostomi</taxon>
        <taxon>Actinopterygii</taxon>
        <taxon>Neopterygii</taxon>
        <taxon>Teleostei</taxon>
        <taxon>Notacanthiformes</taxon>
        <taxon>Halosauridae</taxon>
        <taxon>Aldrovandia</taxon>
    </lineage>
</organism>
<proteinExistence type="predicted"/>